<dbReference type="InterPro" id="IPR036388">
    <property type="entry name" value="WH-like_DNA-bd_sf"/>
</dbReference>
<dbReference type="Proteomes" id="UP000551327">
    <property type="component" value="Unassembled WGS sequence"/>
</dbReference>
<dbReference type="RefSeq" id="WP_185679201.1">
    <property type="nucleotide sequence ID" value="NZ_JACLAX010000007.1"/>
</dbReference>
<accession>A0A7X1KQ30</accession>
<dbReference type="SUPFAM" id="SSF46785">
    <property type="entry name" value="Winged helix' DNA-binding domain"/>
    <property type="match status" value="1"/>
</dbReference>
<dbReference type="GO" id="GO:0003700">
    <property type="term" value="F:DNA-binding transcription factor activity"/>
    <property type="evidence" value="ECO:0007669"/>
    <property type="project" value="InterPro"/>
</dbReference>
<dbReference type="InterPro" id="IPR000835">
    <property type="entry name" value="HTH_MarR-typ"/>
</dbReference>
<comment type="caution">
    <text evidence="2">The sequence shown here is derived from an EMBL/GenBank/DDBJ whole genome shotgun (WGS) entry which is preliminary data.</text>
</comment>
<dbReference type="Pfam" id="PF13463">
    <property type="entry name" value="HTH_27"/>
    <property type="match status" value="1"/>
</dbReference>
<dbReference type="AlphaFoldDB" id="A0A7X1KQ30"/>
<proteinExistence type="predicted"/>
<organism evidence="2 3">
    <name type="scientific">Novosphingobium piscinae</name>
    <dbReference type="NCBI Taxonomy" id="1507448"/>
    <lineage>
        <taxon>Bacteria</taxon>
        <taxon>Pseudomonadati</taxon>
        <taxon>Pseudomonadota</taxon>
        <taxon>Alphaproteobacteria</taxon>
        <taxon>Sphingomonadales</taxon>
        <taxon>Sphingomonadaceae</taxon>
        <taxon>Novosphingobium</taxon>
    </lineage>
</organism>
<dbReference type="Gene3D" id="1.10.10.10">
    <property type="entry name" value="Winged helix-like DNA-binding domain superfamily/Winged helix DNA-binding domain"/>
    <property type="match status" value="1"/>
</dbReference>
<evidence type="ECO:0000259" key="1">
    <source>
        <dbReference type="Pfam" id="PF13463"/>
    </source>
</evidence>
<dbReference type="InterPro" id="IPR036390">
    <property type="entry name" value="WH_DNA-bd_sf"/>
</dbReference>
<sequence>MSLPGNNPQVGEPASDAIRTMLHAMVDQLLAERRRDQTEQAADLREVARAVYQTRRARNKILPRELLGEPAWDILLDLYGNDADQRGASTKRVCLAADVPYSTAWRCLAALEADGLVERFGDNLDARRQLVRLTERGEAAVRQCVGVAAGLALC</sequence>
<name>A0A7X1KQ30_9SPHN</name>
<reference evidence="2 3" key="1">
    <citation type="submission" date="2020-08" db="EMBL/GenBank/DDBJ databases">
        <title>The genome sequence of type strain Novosphingobium piscinae KCTC 42194.</title>
        <authorList>
            <person name="Liu Y."/>
        </authorList>
    </citation>
    <scope>NUCLEOTIDE SEQUENCE [LARGE SCALE GENOMIC DNA]</scope>
    <source>
        <strain evidence="2 3">KCTC 42194</strain>
    </source>
</reference>
<evidence type="ECO:0000313" key="3">
    <source>
        <dbReference type="Proteomes" id="UP000551327"/>
    </source>
</evidence>
<dbReference type="EMBL" id="JACLAX010000007">
    <property type="protein sequence ID" value="MBC2669344.1"/>
    <property type="molecule type" value="Genomic_DNA"/>
</dbReference>
<keyword evidence="3" id="KW-1185">Reference proteome</keyword>
<gene>
    <name evidence="2" type="ORF">H7F53_09335</name>
</gene>
<evidence type="ECO:0000313" key="2">
    <source>
        <dbReference type="EMBL" id="MBC2669344.1"/>
    </source>
</evidence>
<protein>
    <submittedName>
        <fullName evidence="2">MarR family transcriptional regulator</fullName>
    </submittedName>
</protein>
<feature type="domain" description="HTH marR-type" evidence="1">
    <location>
        <begin position="84"/>
        <end position="137"/>
    </location>
</feature>